<keyword evidence="12" id="KW-0594">Phospholipid biosynthesis</keyword>
<comment type="caution">
    <text evidence="18">The sequence shown here is derived from an EMBL/GenBank/DDBJ whole genome shotgun (WGS) entry which is preliminary data.</text>
</comment>
<dbReference type="GO" id="GO:0046474">
    <property type="term" value="P:glycerophospholipid biosynthetic process"/>
    <property type="evidence" value="ECO:0007669"/>
    <property type="project" value="TreeGrafter"/>
</dbReference>
<gene>
    <name evidence="18" type="primary">pgsA</name>
    <name evidence="18" type="ORF">J7561_00375</name>
</gene>
<dbReference type="NCBIfam" id="TIGR00560">
    <property type="entry name" value="pgsA"/>
    <property type="match status" value="1"/>
</dbReference>
<evidence type="ECO:0000256" key="15">
    <source>
        <dbReference type="NCBIfam" id="TIGR00560"/>
    </source>
</evidence>
<dbReference type="RefSeq" id="WP_008315018.1">
    <property type="nucleotide sequence ID" value="NZ_CP115969.1"/>
</dbReference>
<evidence type="ECO:0000256" key="10">
    <source>
        <dbReference type="ARBA" id="ARBA00023098"/>
    </source>
</evidence>
<evidence type="ECO:0000256" key="8">
    <source>
        <dbReference type="ARBA" id="ARBA00022692"/>
    </source>
</evidence>
<dbReference type="EMBL" id="JAGIBU010000001">
    <property type="protein sequence ID" value="MBS7823657.1"/>
    <property type="molecule type" value="Genomic_DNA"/>
</dbReference>
<evidence type="ECO:0000256" key="9">
    <source>
        <dbReference type="ARBA" id="ARBA00022989"/>
    </source>
</evidence>
<dbReference type="InterPro" id="IPR043130">
    <property type="entry name" value="CDP-OH_PTrfase_TM_dom"/>
</dbReference>
<name>A0A162U3J7_9GAMM</name>
<evidence type="ECO:0000256" key="6">
    <source>
        <dbReference type="ARBA" id="ARBA00022516"/>
    </source>
</evidence>
<comment type="similarity">
    <text evidence="3 16">Belongs to the CDP-alcohol phosphatidyltransferase class-I family.</text>
</comment>
<keyword evidence="6" id="KW-0444">Lipid biosynthesis</keyword>
<evidence type="ECO:0000256" key="7">
    <source>
        <dbReference type="ARBA" id="ARBA00022679"/>
    </source>
</evidence>
<dbReference type="GO" id="GO:0005886">
    <property type="term" value="C:plasma membrane"/>
    <property type="evidence" value="ECO:0007669"/>
    <property type="project" value="TreeGrafter"/>
</dbReference>
<dbReference type="EC" id="2.7.8.5" evidence="4 15"/>
<dbReference type="InterPro" id="IPR000462">
    <property type="entry name" value="CDP-OH_P_trans"/>
</dbReference>
<evidence type="ECO:0000256" key="13">
    <source>
        <dbReference type="ARBA" id="ARBA00023264"/>
    </source>
</evidence>
<accession>A0A162U3J7</accession>
<evidence type="ECO:0000256" key="5">
    <source>
        <dbReference type="ARBA" id="ARBA00014944"/>
    </source>
</evidence>
<evidence type="ECO:0000256" key="2">
    <source>
        <dbReference type="ARBA" id="ARBA00005042"/>
    </source>
</evidence>
<evidence type="ECO:0000313" key="19">
    <source>
        <dbReference type="Proteomes" id="UP000680020"/>
    </source>
</evidence>
<evidence type="ECO:0000256" key="16">
    <source>
        <dbReference type="RuleBase" id="RU003750"/>
    </source>
</evidence>
<keyword evidence="7 16" id="KW-0808">Transferase</keyword>
<dbReference type="Proteomes" id="UP000680020">
    <property type="component" value="Unassembled WGS sequence"/>
</dbReference>
<dbReference type="GO" id="GO:0008444">
    <property type="term" value="F:CDP-diacylglycerol-glycerol-3-phosphate 3-phosphatidyltransferase activity"/>
    <property type="evidence" value="ECO:0007669"/>
    <property type="project" value="UniProtKB-UniRule"/>
</dbReference>
<dbReference type="InterPro" id="IPR004570">
    <property type="entry name" value="Phosphatidylglycerol_P_synth"/>
</dbReference>
<feature type="transmembrane region" description="Helical" evidence="17">
    <location>
        <begin position="79"/>
        <end position="106"/>
    </location>
</feature>
<dbReference type="InterPro" id="IPR048254">
    <property type="entry name" value="CDP_ALCOHOL_P_TRANSF_CS"/>
</dbReference>
<organism evidence="18 19">
    <name type="scientific">Wohlfahrtiimonas chitiniclastica</name>
    <dbReference type="NCBI Taxonomy" id="400946"/>
    <lineage>
        <taxon>Bacteria</taxon>
        <taxon>Pseudomonadati</taxon>
        <taxon>Pseudomonadota</taxon>
        <taxon>Gammaproteobacteria</taxon>
        <taxon>Cardiobacteriales</taxon>
        <taxon>Ignatzschineriaceae</taxon>
        <taxon>Wohlfahrtiimonas</taxon>
    </lineage>
</organism>
<dbReference type="PIRSF" id="PIRSF000847">
    <property type="entry name" value="Phos_ph_gly_syn"/>
    <property type="match status" value="1"/>
</dbReference>
<keyword evidence="11 17" id="KW-0472">Membrane</keyword>
<dbReference type="Pfam" id="PF01066">
    <property type="entry name" value="CDP-OH_P_transf"/>
    <property type="match status" value="1"/>
</dbReference>
<dbReference type="GeneID" id="58263310"/>
<evidence type="ECO:0000256" key="14">
    <source>
        <dbReference type="ARBA" id="ARBA00048586"/>
    </source>
</evidence>
<feature type="transmembrane region" description="Helical" evidence="17">
    <location>
        <begin position="39"/>
        <end position="59"/>
    </location>
</feature>
<evidence type="ECO:0000256" key="17">
    <source>
        <dbReference type="SAM" id="Phobius"/>
    </source>
</evidence>
<dbReference type="PANTHER" id="PTHR14269:SF62">
    <property type="entry name" value="CDP-DIACYLGLYCEROL--GLYCEROL-3-PHOSPHATE 3-PHOSPHATIDYLTRANSFERASE 1, CHLOROPLASTIC"/>
    <property type="match status" value="1"/>
</dbReference>
<dbReference type="PANTHER" id="PTHR14269">
    <property type="entry name" value="CDP-DIACYLGLYCEROL--GLYCEROL-3-PHOSPHATE 3-PHOSPHATIDYLTRANSFERASE-RELATED"/>
    <property type="match status" value="1"/>
</dbReference>
<protein>
    <recommendedName>
        <fullName evidence="5 15">CDP-diacylglycerol--glycerol-3-phosphate 3-phosphatidyltransferase</fullName>
        <ecNumber evidence="4 15">2.7.8.5</ecNumber>
    </recommendedName>
</protein>
<keyword evidence="9 17" id="KW-1133">Transmembrane helix</keyword>
<evidence type="ECO:0000256" key="1">
    <source>
        <dbReference type="ARBA" id="ARBA00004141"/>
    </source>
</evidence>
<evidence type="ECO:0000256" key="3">
    <source>
        <dbReference type="ARBA" id="ARBA00010441"/>
    </source>
</evidence>
<comment type="subcellular location">
    <subcellularLocation>
        <location evidence="1">Membrane</location>
        <topology evidence="1">Multi-pass membrane protein</topology>
    </subcellularLocation>
</comment>
<evidence type="ECO:0000256" key="12">
    <source>
        <dbReference type="ARBA" id="ARBA00023209"/>
    </source>
</evidence>
<evidence type="ECO:0000256" key="4">
    <source>
        <dbReference type="ARBA" id="ARBA00013170"/>
    </source>
</evidence>
<keyword evidence="10" id="KW-0443">Lipid metabolism</keyword>
<reference evidence="18" key="1">
    <citation type="submission" date="2021-03" db="EMBL/GenBank/DDBJ databases">
        <title>Identification and antibiotic profiling of Wohlfahrtiimonas chitiniclastica, an underestimated human pathogen.</title>
        <authorList>
            <person name="Kopf A."/>
            <person name="Bunk B."/>
            <person name="Coldewey S."/>
            <person name="Gunzer F."/>
            <person name="Riedel T."/>
            <person name="Schroettner P."/>
        </authorList>
    </citation>
    <scope>NUCLEOTIDE SEQUENCE</scope>
    <source>
        <strain evidence="18">DSM 100917</strain>
    </source>
</reference>
<proteinExistence type="inferred from homology"/>
<sequence length="197" mass="21995">MMNLPNLLTLFRIFVIPVLVLVYFLKIDTMVYHVPLKNILLCSLFALAGITDYFDGYLARKLKVSSPFGAFLDPVADKLVVAVALVIIAVSQPHSAIITLCTIVIICREITISALREWMASLGRRNSVAVSWIGKWKTTFQMGAIGCLLFESDFIGLPIFLIGEIGLIIASALTLYSMIDYLLLAYHSEKKHQNENR</sequence>
<keyword evidence="8 17" id="KW-0812">Transmembrane</keyword>
<evidence type="ECO:0000256" key="11">
    <source>
        <dbReference type="ARBA" id="ARBA00023136"/>
    </source>
</evidence>
<comment type="catalytic activity">
    <reaction evidence="14">
        <text>a CDP-1,2-diacyl-sn-glycerol + sn-glycerol 3-phosphate = a 1,2-diacyl-sn-glycero-3-phospho-(1'-sn-glycero-3'-phosphate) + CMP + H(+)</text>
        <dbReference type="Rhea" id="RHEA:12593"/>
        <dbReference type="ChEBI" id="CHEBI:15378"/>
        <dbReference type="ChEBI" id="CHEBI:57597"/>
        <dbReference type="ChEBI" id="CHEBI:58332"/>
        <dbReference type="ChEBI" id="CHEBI:60110"/>
        <dbReference type="ChEBI" id="CHEBI:60377"/>
        <dbReference type="EC" id="2.7.8.5"/>
    </reaction>
</comment>
<comment type="pathway">
    <text evidence="2">Phospholipid metabolism; phosphatidylglycerol biosynthesis; phosphatidylglycerol from CDP-diacylglycerol: step 1/2.</text>
</comment>
<dbReference type="PROSITE" id="PS00379">
    <property type="entry name" value="CDP_ALCOHOL_P_TRANSF"/>
    <property type="match status" value="1"/>
</dbReference>
<keyword evidence="13" id="KW-1208">Phospholipid metabolism</keyword>
<evidence type="ECO:0000313" key="18">
    <source>
        <dbReference type="EMBL" id="MBS7823657.1"/>
    </source>
</evidence>
<dbReference type="AlphaFoldDB" id="A0A162U3J7"/>
<feature type="transmembrane region" description="Helical" evidence="17">
    <location>
        <begin position="6"/>
        <end position="27"/>
    </location>
</feature>
<dbReference type="Gene3D" id="1.20.120.1760">
    <property type="match status" value="1"/>
</dbReference>
<dbReference type="InterPro" id="IPR050324">
    <property type="entry name" value="CDP-alcohol_PTase-I"/>
</dbReference>